<evidence type="ECO:0000313" key="4">
    <source>
        <dbReference type="Proteomes" id="UP000800092"/>
    </source>
</evidence>
<dbReference type="InterPro" id="IPR035992">
    <property type="entry name" value="Ricin_B-like_lectins"/>
</dbReference>
<accession>A0A6A6GT14</accession>
<feature type="region of interest" description="Disordered" evidence="1">
    <location>
        <begin position="239"/>
        <end position="306"/>
    </location>
</feature>
<name>A0A6A6GT14_VIRVR</name>
<evidence type="ECO:0000313" key="3">
    <source>
        <dbReference type="EMBL" id="KAF2228817.1"/>
    </source>
</evidence>
<keyword evidence="4" id="KW-1185">Reference proteome</keyword>
<dbReference type="Gene3D" id="2.80.10.50">
    <property type="match status" value="1"/>
</dbReference>
<dbReference type="Proteomes" id="UP000800092">
    <property type="component" value="Unassembled WGS sequence"/>
</dbReference>
<dbReference type="SUPFAM" id="SSF50370">
    <property type="entry name" value="Ricin B-like lectins"/>
    <property type="match status" value="1"/>
</dbReference>
<reference evidence="3" key="1">
    <citation type="journal article" date="2020" name="Stud. Mycol.">
        <title>101 Dothideomycetes genomes: a test case for predicting lifestyles and emergence of pathogens.</title>
        <authorList>
            <person name="Haridas S."/>
            <person name="Albert R."/>
            <person name="Binder M."/>
            <person name="Bloem J."/>
            <person name="Labutti K."/>
            <person name="Salamov A."/>
            <person name="Andreopoulos B."/>
            <person name="Baker S."/>
            <person name="Barry K."/>
            <person name="Bills G."/>
            <person name="Bluhm B."/>
            <person name="Cannon C."/>
            <person name="Castanera R."/>
            <person name="Culley D."/>
            <person name="Daum C."/>
            <person name="Ezra D."/>
            <person name="Gonzalez J."/>
            <person name="Henrissat B."/>
            <person name="Kuo A."/>
            <person name="Liang C."/>
            <person name="Lipzen A."/>
            <person name="Lutzoni F."/>
            <person name="Magnuson J."/>
            <person name="Mondo S."/>
            <person name="Nolan M."/>
            <person name="Ohm R."/>
            <person name="Pangilinan J."/>
            <person name="Park H.-J."/>
            <person name="Ramirez L."/>
            <person name="Alfaro M."/>
            <person name="Sun H."/>
            <person name="Tritt A."/>
            <person name="Yoshinaga Y."/>
            <person name="Zwiers L.-H."/>
            <person name="Turgeon B."/>
            <person name="Goodwin S."/>
            <person name="Spatafora J."/>
            <person name="Crous P."/>
            <person name="Grigoriev I."/>
        </authorList>
    </citation>
    <scope>NUCLEOTIDE SEQUENCE</scope>
    <source>
        <strain evidence="3">Tuck. ex Michener</strain>
    </source>
</reference>
<feature type="region of interest" description="Disordered" evidence="1">
    <location>
        <begin position="169"/>
        <end position="200"/>
    </location>
</feature>
<dbReference type="AlphaFoldDB" id="A0A6A6GT14"/>
<evidence type="ECO:0008006" key="5">
    <source>
        <dbReference type="Google" id="ProtNLM"/>
    </source>
</evidence>
<organism evidence="3 4">
    <name type="scientific">Viridothelium virens</name>
    <name type="common">Speckled blister lichen</name>
    <name type="synonym">Trypethelium virens</name>
    <dbReference type="NCBI Taxonomy" id="1048519"/>
    <lineage>
        <taxon>Eukaryota</taxon>
        <taxon>Fungi</taxon>
        <taxon>Dikarya</taxon>
        <taxon>Ascomycota</taxon>
        <taxon>Pezizomycotina</taxon>
        <taxon>Dothideomycetes</taxon>
        <taxon>Dothideomycetes incertae sedis</taxon>
        <taxon>Trypetheliales</taxon>
        <taxon>Trypetheliaceae</taxon>
        <taxon>Viridothelium</taxon>
    </lineage>
</organism>
<protein>
    <recommendedName>
        <fullName evidence="5">Ricin B lectin domain-containing protein</fullName>
    </recommendedName>
</protein>
<keyword evidence="2" id="KW-0472">Membrane</keyword>
<dbReference type="OrthoDB" id="4158815at2759"/>
<dbReference type="CDD" id="cd00161">
    <property type="entry name" value="beta-trefoil_Ricin-like"/>
    <property type="match status" value="1"/>
</dbReference>
<feature type="compositionally biased region" description="Polar residues" evidence="1">
    <location>
        <begin position="177"/>
        <end position="200"/>
    </location>
</feature>
<sequence length="306" mass="33285">MASFDSNMWYQMTDAHIGFGSALTNWGDNLTGFQAWDSSDEAQFWQIMTFQGDLSSYAFRNKAAGPLFALGITSVPQEVDTSCIQPRLQPMDPVNDGQKWKVGDSGNSTYYIFNSANGILYHLDIHPGNPVNLSSQTSAEPYDPRQQWEFQSLMPIGDSQWSQMAAATPTATDAGPISSTSNVEPTARASGTNATGNISHRSGLPASAAAGIGIGGALAIVTLISVLFDLRLRRTKRECKQQGQTAGDQPPILPQTRPTQAKEVSAESEKVELPIEEQGRVELPNREREEVELPNSENRLVPELLA</sequence>
<evidence type="ECO:0000256" key="2">
    <source>
        <dbReference type="SAM" id="Phobius"/>
    </source>
</evidence>
<keyword evidence="2" id="KW-0812">Transmembrane</keyword>
<gene>
    <name evidence="3" type="ORF">EV356DRAFT_571596</name>
</gene>
<keyword evidence="2" id="KW-1133">Transmembrane helix</keyword>
<feature type="transmembrane region" description="Helical" evidence="2">
    <location>
        <begin position="208"/>
        <end position="228"/>
    </location>
</feature>
<evidence type="ECO:0000256" key="1">
    <source>
        <dbReference type="SAM" id="MobiDB-lite"/>
    </source>
</evidence>
<feature type="compositionally biased region" description="Basic and acidic residues" evidence="1">
    <location>
        <begin position="264"/>
        <end position="291"/>
    </location>
</feature>
<dbReference type="EMBL" id="ML991889">
    <property type="protein sequence ID" value="KAF2228817.1"/>
    <property type="molecule type" value="Genomic_DNA"/>
</dbReference>
<proteinExistence type="predicted"/>